<name>A0AAW2EIN7_9HYME</name>
<protein>
    <submittedName>
        <fullName evidence="1">Uncharacterized protein</fullName>
    </submittedName>
</protein>
<keyword evidence="2" id="KW-1185">Reference proteome</keyword>
<gene>
    <name evidence="1" type="ORF">PUN28_018389</name>
</gene>
<reference evidence="1 2" key="1">
    <citation type="submission" date="2023-03" db="EMBL/GenBank/DDBJ databases">
        <title>High recombination rates correlate with genetic variation in Cardiocondyla obscurior ants.</title>
        <authorList>
            <person name="Errbii M."/>
        </authorList>
    </citation>
    <scope>NUCLEOTIDE SEQUENCE [LARGE SCALE GENOMIC DNA]</scope>
    <source>
        <strain evidence="1">Alpha-2009</strain>
        <tissue evidence="1">Whole body</tissue>
    </source>
</reference>
<sequence>MSIQINIYPSYDNDICVYTYIYTICIFKYSLKTMLSKRVLRVYKINPYKYVRAKVTIQFSFVCSFANGVRGREEKMTGGVRVEKTKKREKVLFRRIVLSVSSGFANRSSRLKLRKVTDHVSFLSLSLSLSRLIAKKSTRPLIKRDKRRKTVFAKKVGEKTAQNKSTVKRNAMYVQVYTNVRYSYF</sequence>
<dbReference type="AlphaFoldDB" id="A0AAW2EIN7"/>
<comment type="caution">
    <text evidence="1">The sequence shown here is derived from an EMBL/GenBank/DDBJ whole genome shotgun (WGS) entry which is preliminary data.</text>
</comment>
<accession>A0AAW2EIN7</accession>
<proteinExistence type="predicted"/>
<organism evidence="1 2">
    <name type="scientific">Cardiocondyla obscurior</name>
    <dbReference type="NCBI Taxonomy" id="286306"/>
    <lineage>
        <taxon>Eukaryota</taxon>
        <taxon>Metazoa</taxon>
        <taxon>Ecdysozoa</taxon>
        <taxon>Arthropoda</taxon>
        <taxon>Hexapoda</taxon>
        <taxon>Insecta</taxon>
        <taxon>Pterygota</taxon>
        <taxon>Neoptera</taxon>
        <taxon>Endopterygota</taxon>
        <taxon>Hymenoptera</taxon>
        <taxon>Apocrita</taxon>
        <taxon>Aculeata</taxon>
        <taxon>Formicoidea</taxon>
        <taxon>Formicidae</taxon>
        <taxon>Myrmicinae</taxon>
        <taxon>Cardiocondyla</taxon>
    </lineage>
</organism>
<evidence type="ECO:0000313" key="1">
    <source>
        <dbReference type="EMBL" id="KAL0103052.1"/>
    </source>
</evidence>
<evidence type="ECO:0000313" key="2">
    <source>
        <dbReference type="Proteomes" id="UP001430953"/>
    </source>
</evidence>
<dbReference type="Proteomes" id="UP001430953">
    <property type="component" value="Unassembled WGS sequence"/>
</dbReference>
<dbReference type="EMBL" id="JADYXP020000022">
    <property type="protein sequence ID" value="KAL0103052.1"/>
    <property type="molecule type" value="Genomic_DNA"/>
</dbReference>